<feature type="domain" description="CS" evidence="4">
    <location>
        <begin position="167"/>
        <end position="255"/>
    </location>
</feature>
<proteinExistence type="predicted"/>
<feature type="compositionally biased region" description="Basic and acidic residues" evidence="3">
    <location>
        <begin position="138"/>
        <end position="147"/>
    </location>
</feature>
<dbReference type="SUPFAM" id="SSF49764">
    <property type="entry name" value="HSP20-like chaperones"/>
    <property type="match status" value="1"/>
</dbReference>
<evidence type="ECO:0000256" key="2">
    <source>
        <dbReference type="ARBA" id="ARBA00022490"/>
    </source>
</evidence>
<dbReference type="CDD" id="cd06467">
    <property type="entry name" value="p23_NUDC_like"/>
    <property type="match status" value="1"/>
</dbReference>
<dbReference type="PANTHER" id="PTHR12356:SF3">
    <property type="entry name" value="NUCLEAR MIGRATION PROTEIN NUDC"/>
    <property type="match status" value="1"/>
</dbReference>
<dbReference type="Pfam" id="PF04969">
    <property type="entry name" value="CS"/>
    <property type="match status" value="1"/>
</dbReference>
<dbReference type="InterPro" id="IPR007052">
    <property type="entry name" value="CS_dom"/>
</dbReference>
<dbReference type="EMBL" id="HBIB01016970">
    <property type="protein sequence ID" value="CAE0248774.1"/>
    <property type="molecule type" value="Transcribed_RNA"/>
</dbReference>
<organism evidence="5">
    <name type="scientific">Palpitomonas bilix</name>
    <dbReference type="NCBI Taxonomy" id="652834"/>
    <lineage>
        <taxon>Eukaryota</taxon>
        <taxon>Eukaryota incertae sedis</taxon>
    </lineage>
</organism>
<reference evidence="5" key="1">
    <citation type="submission" date="2021-01" db="EMBL/GenBank/DDBJ databases">
        <authorList>
            <person name="Corre E."/>
            <person name="Pelletier E."/>
            <person name="Niang G."/>
            <person name="Scheremetjew M."/>
            <person name="Finn R."/>
            <person name="Kale V."/>
            <person name="Holt S."/>
            <person name="Cochrane G."/>
            <person name="Meng A."/>
            <person name="Brown T."/>
            <person name="Cohen L."/>
        </authorList>
    </citation>
    <scope>NUCLEOTIDE SEQUENCE</scope>
    <source>
        <strain evidence="5">NIES-2562</strain>
    </source>
</reference>
<accession>A0A7S3D8W1</accession>
<dbReference type="Gene3D" id="2.60.40.790">
    <property type="match status" value="1"/>
</dbReference>
<evidence type="ECO:0000313" key="5">
    <source>
        <dbReference type="EMBL" id="CAE0248774.1"/>
    </source>
</evidence>
<dbReference type="PROSITE" id="PS51203">
    <property type="entry name" value="CS"/>
    <property type="match status" value="1"/>
</dbReference>
<comment type="subcellular location">
    <subcellularLocation>
        <location evidence="1">Cytoplasm</location>
    </subcellularLocation>
</comment>
<dbReference type="PANTHER" id="PTHR12356">
    <property type="entry name" value="NUCLEAR MOVEMENT PROTEIN NUDC"/>
    <property type="match status" value="1"/>
</dbReference>
<feature type="region of interest" description="Disordered" evidence="3">
    <location>
        <begin position="67"/>
        <end position="167"/>
    </location>
</feature>
<evidence type="ECO:0000256" key="1">
    <source>
        <dbReference type="ARBA" id="ARBA00004496"/>
    </source>
</evidence>
<evidence type="ECO:0000256" key="3">
    <source>
        <dbReference type="SAM" id="MobiDB-lite"/>
    </source>
</evidence>
<sequence length="328" mass="38102">MMEEYPHDAALFALASRHEKPEEFLETVFSFLQRRSPLFDGGVQAVEDAVLNIVKKYGKKAAATRFQEIEDEKDRKKREEARKEAEMRRREKEWDEEKKRQREELQKRKQKAEEKNKKQDAKSSEPPKFEEISEEGEGSEKVTKLESADAEENEDPNLQTPNAGNGGYTDNYVWTQTLQDLEVRFRIPLNIKTKDIVSSITPTKLSLGIKGETALIDGTLDDRIDPDESFWQRDGDEVTLFLQKVNQMSWWVSVVKGEGEINTKKVEPENSKLSDLDPETRATVEKMMYDQRQKQMGLPSSDEESKQRMLNQFMQQHPEMDFSKAKVM</sequence>
<dbReference type="GO" id="GO:0051082">
    <property type="term" value="F:unfolded protein binding"/>
    <property type="evidence" value="ECO:0007669"/>
    <property type="project" value="TreeGrafter"/>
</dbReference>
<feature type="compositionally biased region" description="Basic and acidic residues" evidence="3">
    <location>
        <begin position="72"/>
        <end position="131"/>
    </location>
</feature>
<protein>
    <recommendedName>
        <fullName evidence="4">CS domain-containing protein</fullName>
    </recommendedName>
</protein>
<name>A0A7S3D8W1_9EUKA</name>
<gene>
    <name evidence="5" type="ORF">PBIL07802_LOCUS10971</name>
</gene>
<dbReference type="InterPro" id="IPR008978">
    <property type="entry name" value="HSP20-like_chaperone"/>
</dbReference>
<evidence type="ECO:0000259" key="4">
    <source>
        <dbReference type="PROSITE" id="PS51203"/>
    </source>
</evidence>
<dbReference type="GO" id="GO:0006457">
    <property type="term" value="P:protein folding"/>
    <property type="evidence" value="ECO:0007669"/>
    <property type="project" value="TreeGrafter"/>
</dbReference>
<dbReference type="FunFam" id="2.60.40.790:FF:000001">
    <property type="entry name" value="Nuclear migration protein nudC"/>
    <property type="match status" value="1"/>
</dbReference>
<keyword evidence="2" id="KW-0963">Cytoplasm</keyword>
<dbReference type="GO" id="GO:0005737">
    <property type="term" value="C:cytoplasm"/>
    <property type="evidence" value="ECO:0007669"/>
    <property type="project" value="UniProtKB-SubCell"/>
</dbReference>
<dbReference type="AlphaFoldDB" id="A0A7S3D8W1"/>
<dbReference type="InterPro" id="IPR037898">
    <property type="entry name" value="NudC_fam"/>
</dbReference>